<sequence length="3063" mass="337832">MAYLEEIRNLENWCQRSNLLLNVSKTKELIVDFSTKQKRNNQTPVINESAVERVYSFRYLSVHITQDLSWSCHINTVVKKARQCLYHLRHLRDFRMPSKMTGSEQLLWGVAVLKMITTKVQFQTPICLYLMMILITSQAMAFMPFLTKSKSHQDITRDAILQVTADVCKLRALQQGQDFVLPVPLTAESVAEACSSSNLAKHFQRNIDKINKNNAWIDFYHPFTGSYHFDNEEFLPGRNLIKEGVSVVKYSVKHRSYEIARETLGKILHTLQDFYSHSNWIELGKREPYSNLIKPESPISNIADSETCRKCTGDTCTGNILEEVIEKQKLTSGYFGLSKPKGKCSHGGIFDLSSWFEGGISKDTDSSHHGYLHDMAASVATSATRELLEDIRAAIGDFEFLRLMGFSQTSVLCFVIDTTGSMGDDIDEVRRVTASIIDSKIDTAAQPSEYILVPFNDPDYGPLTRTTDPNLFKEQLNALIAHDGGDAPEMCLSGLQLALTGSPPQTEIFVFTDADAKDKFLTNTVRALIEKTKSVVSTCKSYVFSQFALAHFPKQEYNSQNMPQAFMLSAKLYVVPTNVTFMLTSGFSFLRHRRSVASVHRQQRASTGLFTQLNQVYHSLAQASGGQAIEVTKGTLDQATGIIADISSSTLVTLLQAVRNPGKAENFSAFVDTSVQNLTIYITGNSPYYTITSPSGVAQSSTELNGMLGLIQKVGNFHTVQPNTSDQTGLWLFSINSTQPYTIKVVGQSKVDFLFDFVELSQGIHPSYTVLNSRPAANINVTLLVFLVGGDSVRPTEVSLVEASSSNSLDGLLKELASGQYLVTFNSIPAGEFTVHVVGQISLSRSLNNIFQRQSPTQFQTSTVTITTQPVGTMEPGKQFILPFTVATDGSGGSFNIRVSNDRNFDTSFNTSITLVSGASVNDTVTLTVPENTISGTDVTVTIQAEAADGSDSNYAVLRIAVIAPITDFTAPVCEAVSVNANCSGNCSLSSWYLTANVTDGNGSIVQTVRILQGNGNLTTNTVLSDTGMNVTMVIYNASCCSSDLELVAVDEVGNVATCFKSQKWQVMLGLSQTSVLCFIIDTTSSMSDDIDEVRRITSYIIDSNAGTTAQSTEYILVPYNDPSCELEEKERFWIELDEVMESIPTSERVVIGADFNGHVGEGNTGDEEVMGKFGVKERNLEGQMVVDFAKRMDMGVVNTYFQKREEHSVTYKSGGRRTQVDYILCRRGNLKEISDCKVVVGESVARQHRMVVCRMTLMVCKTKRSKIEKKTKWWKLKKEECCEEFRQKLRQALGGQVVLPDDWETTAEVIRETGRKVLGVSSGRRKEDKETWWWNEEVQYSIQRKRLAKKKWDMDRTEENRQEYKELQRRVKREVSKAKQKAYDELYTRLDTREGEKDLYRLARQRDRDGKDVQQVRVIKDRDGRVLTSEESVQRRWKEYFEELMNEENEREKRVEGVNSVEQKVDKIRKDEVRKALKKMKSGKAVGPDDIPVEVWKCLGEAAVEFLASLFNRVLENSETCSKCTGDTCTGNILVEVTEKQKLTSGYFGWSKPKGKCSHGGLLDLSSWFEGGINKDTDSSHHGYLHYEAASVATAATIELLEDIRAAIRDSEFLRLMGFSQTSVLCFVIDTTGSMGDDIDEVRRVTSSIIDSKTSTATQPSEYILVPFNDPDYGPLTRTTDPNLFKNQLNALIAHGGGDAPEMCLSGLQVISEPVTFMLTNGFSFRRHRRSVMSVHRQQRASTGLSAQLNQVYHELAQASGGQAIEVTKGTLDQATGIIADISSSTLITLFQAVKKQAGDETFSVFVDSTVQNLTIYITGNSPDYTITSPSGVSQSSNVLNGTLGLIQKVGNFYTVQPNIAEQTGLWLFSINSTQPYTVKVVGHSAVDFMFDFVELSQGPHPSYAVLNSRPANANVTLLVTMVGGDSVRPTEVSLVEASSSSFISLNGSLEEVASGQYLVTFNSIPAGEFTVRVVGQISSSRSSDNTFQRQSPTRFQTSTVTITTQPVGTMEPGKQFTVLFTVANNGTERIFNISISNDRNFDTWFNASITLESGVSVNNTVTLTVPENTPSGTDVTVTIEADAADGSDFNYAVLRLSVIAPYKRHLSTTSNSQTPNSTMAKTKELSKDTRNKIVDLHQAGKTESAIVHVRARLKFAREHLDDPEEDWENVICIRVPISTRGTLGWRSMIGLVVVSSDLRPHVLDTRVKRGAELSTDHHLVVSWIHLGVFNSHLRESFNQIPREVGDIESEWTMFSSSIVDAAIQSCGRKVSGAVRGGNPQTQWWTLEVRDAVKLKKESYQAWLARGTPEAAEAYRQAKRTTAVVVSETKTRVWEEFGEAMEKDYRTASGKFWQTVRCLRRGKQLSASTVYGGGGELLVSTGDIVGRWKEYFEDLLNPTDTPSIEEPEAKDSKVDSFITQAEVTEVVQQLLAGKALGVDEICPEYLKSLDAVGLSWLTRLCNIAWQSGTVPLDWATGVVVPLFKKGDRRVCSNYRGITLLSLPGKVYSRVLERRVRPVLEGSWEFVQPVHMCFVDLEKAFDRVPRGILWEVLWEYGVRGPLLRAVRSLYSRSRSLVRIASYDVVLWAPSSLDLQHALGHFAAECEAAGMRVSTSKSEAMVLDRKKVACTLQVGGEVLSQVEEFKYLGVLFTSEGRMDCEIDRRIGAAAAVMRSMYRSVVVKKELSRKAKLSIYQSIYVPTLPYGHELWVMTERIRSRIQAAEISFLHRVAGRSLREGKELCHLGGARSRAAAPPHRKGPVEVARASVSDASGTSPWRGVPGMPHQEEAPGKTQDMLERLCLSAGLGTPRGPSRRPGGSVWGEGDPSETDIVTPEPLFVGGRRSVQVLGGGRRSVLLLGGGRHSALLLGCGRRSAPLLGCGRRVGPFGLAVGSAEFGALDAQQMGIHHTASPIGLDAMVKDFTPPLCEAVSVNANCSGNCSLSSWYLTANVTDGNGSGIQSVRLLQGNGNLTTTTVLNDTCVNVTMVIYNASCCSQDLELVAVDKAGNVATCFKSVKATEPNTSTVTPETATNTTTTTITPNTTIITTTISTTSTAHPTSQTT</sequence>
<organism evidence="12 13">
    <name type="scientific">Hemibagrus guttatus</name>
    <dbReference type="NCBI Taxonomy" id="175788"/>
    <lineage>
        <taxon>Eukaryota</taxon>
        <taxon>Metazoa</taxon>
        <taxon>Chordata</taxon>
        <taxon>Craniata</taxon>
        <taxon>Vertebrata</taxon>
        <taxon>Euteleostomi</taxon>
        <taxon>Actinopterygii</taxon>
        <taxon>Neopterygii</taxon>
        <taxon>Teleostei</taxon>
        <taxon>Ostariophysi</taxon>
        <taxon>Siluriformes</taxon>
        <taxon>Bagridae</taxon>
        <taxon>Hemibagrus</taxon>
    </lineage>
</organism>
<evidence type="ECO:0000256" key="6">
    <source>
        <dbReference type="SAM" id="MobiDB-lite"/>
    </source>
</evidence>
<dbReference type="PANTHER" id="PTHR14905">
    <property type="entry name" value="NG37"/>
    <property type="match status" value="1"/>
</dbReference>
<evidence type="ECO:0000259" key="11">
    <source>
        <dbReference type="Pfam" id="PF25107"/>
    </source>
</evidence>
<proteinExistence type="predicted"/>
<keyword evidence="7" id="KW-1133">Transmembrane helix</keyword>
<keyword evidence="13" id="KW-1185">Reference proteome</keyword>
<keyword evidence="3" id="KW-0732">Signal</keyword>
<accession>A0AAE0RGM2</accession>
<feature type="domain" description="Hemicentin-1-like von Willebrand factor A" evidence="10">
    <location>
        <begin position="1077"/>
        <end position="1128"/>
    </location>
</feature>
<dbReference type="PANTHER" id="PTHR14905:SF18">
    <property type="entry name" value="VON WILLEBRAND FACTOR A DOMAIN-CONTAINING 10, TANDEM DUPLICATE 1-RELATED"/>
    <property type="match status" value="1"/>
</dbReference>
<dbReference type="EMBL" id="JAUCMX010000002">
    <property type="protein sequence ID" value="KAK3554501.1"/>
    <property type="molecule type" value="Genomic_DNA"/>
</dbReference>
<feature type="domain" description="VWA7 N-terminal" evidence="11">
    <location>
        <begin position="1517"/>
        <end position="1615"/>
    </location>
</feature>
<evidence type="ECO:0000256" key="4">
    <source>
        <dbReference type="ARBA" id="ARBA00023180"/>
    </source>
</evidence>
<dbReference type="InterPro" id="IPR052577">
    <property type="entry name" value="VWA7"/>
</dbReference>
<evidence type="ECO:0000256" key="2">
    <source>
        <dbReference type="ARBA" id="ARBA00022525"/>
    </source>
</evidence>
<feature type="coiled-coil region" evidence="5">
    <location>
        <begin position="1348"/>
        <end position="1382"/>
    </location>
</feature>
<feature type="transmembrane region" description="Helical" evidence="7">
    <location>
        <begin position="126"/>
        <end position="146"/>
    </location>
</feature>
<dbReference type="Pfam" id="PF25106">
    <property type="entry name" value="VWA_4"/>
    <property type="match status" value="3"/>
</dbReference>
<dbReference type="Gene3D" id="1.10.10.10">
    <property type="entry name" value="Winged helix-like DNA-binding domain superfamily/Winged helix DNA-binding domain"/>
    <property type="match status" value="1"/>
</dbReference>
<dbReference type="Pfam" id="PF23560">
    <property type="entry name" value="GBD_Hemicentin"/>
    <property type="match status" value="2"/>
</dbReference>
<dbReference type="Pfam" id="PF23619">
    <property type="entry name" value="Ig_VWA7"/>
    <property type="match status" value="2"/>
</dbReference>
<feature type="domain" description="Hemicentin-1-like von Willebrand factor A" evidence="10">
    <location>
        <begin position="1626"/>
        <end position="1711"/>
    </location>
</feature>
<feature type="non-terminal residue" evidence="12">
    <location>
        <position position="1"/>
    </location>
</feature>
<feature type="region of interest" description="Disordered" evidence="6">
    <location>
        <begin position="2746"/>
        <end position="2790"/>
    </location>
</feature>
<feature type="compositionally biased region" description="Low complexity" evidence="6">
    <location>
        <begin position="2809"/>
        <end position="2818"/>
    </location>
</feature>
<feature type="domain" description="VWA7 Ig-like" evidence="9">
    <location>
        <begin position="2002"/>
        <end position="2102"/>
    </location>
</feature>
<dbReference type="Gene3D" id="3.60.10.10">
    <property type="entry name" value="Endonuclease/exonuclease/phosphatase"/>
    <property type="match status" value="1"/>
</dbReference>
<evidence type="ECO:0000259" key="9">
    <source>
        <dbReference type="Pfam" id="PF23619"/>
    </source>
</evidence>
<evidence type="ECO:0000259" key="8">
    <source>
        <dbReference type="Pfam" id="PF23560"/>
    </source>
</evidence>
<evidence type="ECO:0000313" key="13">
    <source>
        <dbReference type="Proteomes" id="UP001274896"/>
    </source>
</evidence>
<dbReference type="GO" id="GO:0005576">
    <property type="term" value="C:extracellular region"/>
    <property type="evidence" value="ECO:0007669"/>
    <property type="project" value="UniProtKB-SubCell"/>
</dbReference>
<name>A0AAE0RGM2_9TELE</name>
<comment type="subcellular location">
    <subcellularLocation>
        <location evidence="1">Secreted</location>
    </subcellularLocation>
</comment>
<dbReference type="InterPro" id="IPR036465">
    <property type="entry name" value="vWFA_dom_sf"/>
</dbReference>
<dbReference type="SUPFAM" id="SSF53300">
    <property type="entry name" value="vWA-like"/>
    <property type="match status" value="2"/>
</dbReference>
<keyword evidence="5" id="KW-0175">Coiled coil</keyword>
<keyword evidence="7" id="KW-0812">Transmembrane</keyword>
<evidence type="ECO:0000256" key="1">
    <source>
        <dbReference type="ARBA" id="ARBA00004613"/>
    </source>
</evidence>
<feature type="domain" description="Hemicentin/VWA7 galactose-binding" evidence="8">
    <location>
        <begin position="1789"/>
        <end position="1886"/>
    </location>
</feature>
<comment type="caution">
    <text evidence="12">The sequence shown here is derived from an EMBL/GenBank/DDBJ whole genome shotgun (WGS) entry which is preliminary data.</text>
</comment>
<feature type="domain" description="VWA7 Ig-like" evidence="9">
    <location>
        <begin position="864"/>
        <end position="964"/>
    </location>
</feature>
<evidence type="ECO:0000256" key="5">
    <source>
        <dbReference type="SAM" id="Coils"/>
    </source>
</evidence>
<evidence type="ECO:0008006" key="14">
    <source>
        <dbReference type="Google" id="ProtNLM"/>
    </source>
</evidence>
<dbReference type="Pfam" id="PF25107">
    <property type="entry name" value="VWA7_N"/>
    <property type="match status" value="2"/>
</dbReference>
<keyword evidence="2" id="KW-0964">Secreted</keyword>
<feature type="region of interest" description="Disordered" evidence="6">
    <location>
        <begin position="2804"/>
        <end position="2834"/>
    </location>
</feature>
<evidence type="ECO:0000313" key="12">
    <source>
        <dbReference type="EMBL" id="KAK3554501.1"/>
    </source>
</evidence>
<dbReference type="InterPro" id="IPR056862">
    <property type="entry name" value="VWA7_N"/>
</dbReference>
<dbReference type="InterPro" id="IPR057615">
    <property type="entry name" value="Ig_VWA7"/>
</dbReference>
<gene>
    <name evidence="12" type="ORF">QTP70_024406</name>
</gene>
<evidence type="ECO:0000259" key="10">
    <source>
        <dbReference type="Pfam" id="PF25106"/>
    </source>
</evidence>
<dbReference type="Proteomes" id="UP001274896">
    <property type="component" value="Unassembled WGS sequence"/>
</dbReference>
<evidence type="ECO:0000256" key="7">
    <source>
        <dbReference type="SAM" id="Phobius"/>
    </source>
</evidence>
<feature type="domain" description="Hemicentin-1-like von Willebrand factor A" evidence="10">
    <location>
        <begin position="412"/>
        <end position="538"/>
    </location>
</feature>
<evidence type="ECO:0000256" key="3">
    <source>
        <dbReference type="ARBA" id="ARBA00022729"/>
    </source>
</evidence>
<feature type="domain" description="Hemicentin/VWA7 galactose-binding" evidence="8">
    <location>
        <begin position="652"/>
        <end position="750"/>
    </location>
</feature>
<dbReference type="InterPro" id="IPR036691">
    <property type="entry name" value="Endo/exonu/phosph_ase_sf"/>
</dbReference>
<dbReference type="InterPro" id="IPR056861">
    <property type="entry name" value="HMCN1-like_VWA"/>
</dbReference>
<dbReference type="SUPFAM" id="SSF56219">
    <property type="entry name" value="DNase I-like"/>
    <property type="match status" value="1"/>
</dbReference>
<dbReference type="Gene3D" id="3.40.50.410">
    <property type="entry name" value="von Willebrand factor, type A domain"/>
    <property type="match status" value="2"/>
</dbReference>
<reference evidence="12" key="1">
    <citation type="submission" date="2023-06" db="EMBL/GenBank/DDBJ databases">
        <title>Male Hemibagrus guttatus genome.</title>
        <authorList>
            <person name="Bian C."/>
        </authorList>
    </citation>
    <scope>NUCLEOTIDE SEQUENCE</scope>
    <source>
        <strain evidence="12">Male_cb2023</strain>
        <tissue evidence="12">Muscle</tissue>
    </source>
</reference>
<feature type="domain" description="VWA7 N-terminal" evidence="11">
    <location>
        <begin position="185"/>
        <end position="401"/>
    </location>
</feature>
<dbReference type="InterPro" id="IPR056475">
    <property type="entry name" value="GBD_Hemicentin/VWA7"/>
</dbReference>
<keyword evidence="4" id="KW-0325">Glycoprotein</keyword>
<protein>
    <recommendedName>
        <fullName evidence="14">von Willebrand factor A domain-containing protein 7</fullName>
    </recommendedName>
</protein>
<dbReference type="CDD" id="cd01650">
    <property type="entry name" value="RT_nLTR_like"/>
    <property type="match status" value="1"/>
</dbReference>
<dbReference type="InterPro" id="IPR036388">
    <property type="entry name" value="WH-like_DNA-bd_sf"/>
</dbReference>
<keyword evidence="7" id="KW-0472">Membrane</keyword>